<accession>G0PJ96</accession>
<dbReference type="AlphaFoldDB" id="G0PJ96"/>
<organism evidence="3">
    <name type="scientific">Caenorhabditis brenneri</name>
    <name type="common">Nematode worm</name>
    <dbReference type="NCBI Taxonomy" id="135651"/>
    <lineage>
        <taxon>Eukaryota</taxon>
        <taxon>Metazoa</taxon>
        <taxon>Ecdysozoa</taxon>
        <taxon>Nematoda</taxon>
        <taxon>Chromadorea</taxon>
        <taxon>Rhabditida</taxon>
        <taxon>Rhabditina</taxon>
        <taxon>Rhabditomorpha</taxon>
        <taxon>Rhabditoidea</taxon>
        <taxon>Rhabditidae</taxon>
        <taxon>Peloderinae</taxon>
        <taxon>Caenorhabditis</taxon>
    </lineage>
</organism>
<dbReference type="PANTHER" id="PTHR38633:SF1">
    <property type="entry name" value="UTERINE LUMIN EXPRESSED_LOCAILIZED"/>
    <property type="match status" value="1"/>
</dbReference>
<evidence type="ECO:0000313" key="2">
    <source>
        <dbReference type="EMBL" id="EGT58980.1"/>
    </source>
</evidence>
<feature type="signal peptide" evidence="1">
    <location>
        <begin position="1"/>
        <end position="17"/>
    </location>
</feature>
<dbReference type="EMBL" id="GL380657">
    <property type="protein sequence ID" value="EGT58980.1"/>
    <property type="molecule type" value="Genomic_DNA"/>
</dbReference>
<dbReference type="OrthoDB" id="5867637at2759"/>
<sequence>MLLPWFFLCTLVSLTVSYGYSNQDYGSKEECRKLKHFDVADSGHLHRRAKFSHLERHGKHYTMITCPNDSFMYSLVAEHEGSVFDILGSEYQDTAVLAAGYNVGVVAKCDGKRTTVETTDGKKIKIKRVACIQYTSNRGVTETSSTTSSSTTSTTTIPMSCTTCDTNNISPSDWSNGAYVFYEDLIITPGECKKALATCAAIGQLCTNAVMTVFAPAMQHRLYSTPPELVFSTMITCQTDGTWKIDGEVHLERHGKHYTMITCPNDSFMYSLVAENEGSVFNIFGSEYQDTVVLAAGYNVGVVAKCDGKRTTVETTDGKKIKIKRVACIQSNEGVIRTSTASTTTPMPCTTCDTGSIAPGIIYRANLTYDDITTPGECKKAKLTCSEEGSPCGRVGITVYGSGESKNYDTPPPVVVINTDITCQADGSWNMGDLVYGITKIDCYELFCTA</sequence>
<gene>
    <name evidence="2" type="ORF">CAEBREN_22910</name>
</gene>
<dbReference type="PANTHER" id="PTHR38633">
    <property type="entry name" value="PROTEIN CBG15573-RELATED"/>
    <property type="match status" value="1"/>
</dbReference>
<dbReference type="HOGENOM" id="CLU_608641_0_0_1"/>
<keyword evidence="1" id="KW-0732">Signal</keyword>
<name>G0PJ96_CAEBE</name>
<proteinExistence type="predicted"/>
<protein>
    <recommendedName>
        <fullName evidence="4">DUF281 domain-containing protein</fullName>
    </recommendedName>
</protein>
<evidence type="ECO:0000313" key="3">
    <source>
        <dbReference type="Proteomes" id="UP000008068"/>
    </source>
</evidence>
<evidence type="ECO:0000256" key="1">
    <source>
        <dbReference type="SAM" id="SignalP"/>
    </source>
</evidence>
<reference evidence="3" key="1">
    <citation type="submission" date="2011-07" db="EMBL/GenBank/DDBJ databases">
        <authorList>
            <consortium name="Caenorhabditis brenneri Sequencing and Analysis Consortium"/>
            <person name="Wilson R.K."/>
        </authorList>
    </citation>
    <scope>NUCLEOTIDE SEQUENCE [LARGE SCALE GENOMIC DNA]</scope>
    <source>
        <strain evidence="3">PB2801</strain>
    </source>
</reference>
<dbReference type="InParanoid" id="G0PJ96"/>
<feature type="chain" id="PRO_5003407053" description="DUF281 domain-containing protein" evidence="1">
    <location>
        <begin position="18"/>
        <end position="450"/>
    </location>
</feature>
<dbReference type="Proteomes" id="UP000008068">
    <property type="component" value="Unassembled WGS sequence"/>
</dbReference>
<evidence type="ECO:0008006" key="4">
    <source>
        <dbReference type="Google" id="ProtNLM"/>
    </source>
</evidence>
<keyword evidence="3" id="KW-1185">Reference proteome</keyword>